<evidence type="ECO:0000313" key="3">
    <source>
        <dbReference type="Proteomes" id="UP001266305"/>
    </source>
</evidence>
<dbReference type="EMBL" id="JASSZA010000014">
    <property type="protein sequence ID" value="KAK2094671.1"/>
    <property type="molecule type" value="Genomic_DNA"/>
</dbReference>
<gene>
    <name evidence="2" type="ORF">P7K49_028409</name>
</gene>
<keyword evidence="3" id="KW-1185">Reference proteome</keyword>
<organism evidence="2 3">
    <name type="scientific">Saguinus oedipus</name>
    <name type="common">Cotton-top tamarin</name>
    <name type="synonym">Oedipomidas oedipus</name>
    <dbReference type="NCBI Taxonomy" id="9490"/>
    <lineage>
        <taxon>Eukaryota</taxon>
        <taxon>Metazoa</taxon>
        <taxon>Chordata</taxon>
        <taxon>Craniata</taxon>
        <taxon>Vertebrata</taxon>
        <taxon>Euteleostomi</taxon>
        <taxon>Mammalia</taxon>
        <taxon>Eutheria</taxon>
        <taxon>Euarchontoglires</taxon>
        <taxon>Primates</taxon>
        <taxon>Haplorrhini</taxon>
        <taxon>Platyrrhini</taxon>
        <taxon>Cebidae</taxon>
        <taxon>Callitrichinae</taxon>
        <taxon>Saguinus</taxon>
    </lineage>
</organism>
<reference evidence="2 3" key="1">
    <citation type="submission" date="2023-05" db="EMBL/GenBank/DDBJ databases">
        <title>B98-5 Cell Line De Novo Hybrid Assembly: An Optical Mapping Approach.</title>
        <authorList>
            <person name="Kananen K."/>
            <person name="Auerbach J.A."/>
            <person name="Kautto E."/>
            <person name="Blachly J.S."/>
        </authorList>
    </citation>
    <scope>NUCLEOTIDE SEQUENCE [LARGE SCALE GENOMIC DNA]</scope>
    <source>
        <strain evidence="2">B95-8</strain>
        <tissue evidence="2">Cell line</tissue>
    </source>
</reference>
<accession>A0ABQ9UCL9</accession>
<comment type="caution">
    <text evidence="2">The sequence shown here is derived from an EMBL/GenBank/DDBJ whole genome shotgun (WGS) entry which is preliminary data.</text>
</comment>
<feature type="compositionally biased region" description="Basic and acidic residues" evidence="1">
    <location>
        <begin position="1"/>
        <end position="13"/>
    </location>
</feature>
<sequence>MSRSSHEGPDELLIKSMKKQPPECSQMTDAKHTLHALQHEDPQGQTMDNLNDSMNHQQPAELPGQEIATRSRQRQEWNRLRILETRDGVSWESTDKDAYCLDLVQRLRKVYENVNCACQTCDHYKKMAQDLAQESKKDTSSFHREIFREKMTQKGWVTAVSTERVLQALWKKMTAEDRGRLISRPNSSLFGVMLWLLESCPQASGAWKCRGNHGLQGSPEGRRVTM</sequence>
<feature type="region of interest" description="Disordered" evidence="1">
    <location>
        <begin position="1"/>
        <end position="28"/>
    </location>
</feature>
<name>A0ABQ9UCL9_SAGOE</name>
<protein>
    <submittedName>
        <fullName evidence="2">Uncharacterized protein</fullName>
    </submittedName>
</protein>
<evidence type="ECO:0000313" key="2">
    <source>
        <dbReference type="EMBL" id="KAK2094671.1"/>
    </source>
</evidence>
<proteinExistence type="predicted"/>
<dbReference type="Proteomes" id="UP001266305">
    <property type="component" value="Unassembled WGS sequence"/>
</dbReference>
<evidence type="ECO:0000256" key="1">
    <source>
        <dbReference type="SAM" id="MobiDB-lite"/>
    </source>
</evidence>